<sequence length="248" mass="28560">MLIRNPFPPPSDDGYSSDDSQPQDFPLSREEIVETIRDFYEYLVRLYIPKSALKLPPPGGWPNITAASTIDSGKSEFVVDLIRHLPYIEAEDDRDGNRHNINFKCIVQDYSTRTAREHWIVLAWGYESYGKYLLLNTATGMMRNLELRGDARSDYEFYEFWTCFKSEYKKLEIIPTPGFEPGMSDGKDVTTMEPPSRQEHDFPTGLDEKWVRKIYIDHGWPTASYDKAAALAAIDDFARLRGASDQDH</sequence>
<reference evidence="2" key="1">
    <citation type="submission" date="2021-07" db="EMBL/GenBank/DDBJ databases">
        <title>Elsinoe batatas strain:CRI-CJ2 Genome sequencing and assembly.</title>
        <authorList>
            <person name="Huang L."/>
        </authorList>
    </citation>
    <scope>NUCLEOTIDE SEQUENCE</scope>
    <source>
        <strain evidence="2">CRI-CJ2</strain>
    </source>
</reference>
<feature type="compositionally biased region" description="Basic and acidic residues" evidence="1">
    <location>
        <begin position="185"/>
        <end position="202"/>
    </location>
</feature>
<gene>
    <name evidence="2" type="ORF">KVT40_005574</name>
</gene>
<dbReference type="EMBL" id="JAESVG020000006">
    <property type="protein sequence ID" value="KAG8626629.1"/>
    <property type="molecule type" value="Genomic_DNA"/>
</dbReference>
<evidence type="ECO:0000313" key="3">
    <source>
        <dbReference type="Proteomes" id="UP000809789"/>
    </source>
</evidence>
<dbReference type="OrthoDB" id="5343383at2759"/>
<dbReference type="AlphaFoldDB" id="A0A8K0KZ35"/>
<feature type="region of interest" description="Disordered" evidence="1">
    <location>
        <begin position="182"/>
        <end position="202"/>
    </location>
</feature>
<protein>
    <submittedName>
        <fullName evidence="2">Uncharacterized protein</fullName>
    </submittedName>
</protein>
<feature type="region of interest" description="Disordered" evidence="1">
    <location>
        <begin position="1"/>
        <end position="26"/>
    </location>
</feature>
<proteinExistence type="predicted"/>
<feature type="compositionally biased region" description="Low complexity" evidence="1">
    <location>
        <begin position="12"/>
        <end position="24"/>
    </location>
</feature>
<accession>A0A8K0KZ35</accession>
<name>A0A8K0KZ35_9PEZI</name>
<evidence type="ECO:0000313" key="2">
    <source>
        <dbReference type="EMBL" id="KAG8626629.1"/>
    </source>
</evidence>
<feature type="compositionally biased region" description="Pro residues" evidence="1">
    <location>
        <begin position="1"/>
        <end position="11"/>
    </location>
</feature>
<keyword evidence="3" id="KW-1185">Reference proteome</keyword>
<comment type="caution">
    <text evidence="2">The sequence shown here is derived from an EMBL/GenBank/DDBJ whole genome shotgun (WGS) entry which is preliminary data.</text>
</comment>
<organism evidence="2 3">
    <name type="scientific">Elsinoe batatas</name>
    <dbReference type="NCBI Taxonomy" id="2601811"/>
    <lineage>
        <taxon>Eukaryota</taxon>
        <taxon>Fungi</taxon>
        <taxon>Dikarya</taxon>
        <taxon>Ascomycota</taxon>
        <taxon>Pezizomycotina</taxon>
        <taxon>Dothideomycetes</taxon>
        <taxon>Dothideomycetidae</taxon>
        <taxon>Myriangiales</taxon>
        <taxon>Elsinoaceae</taxon>
        <taxon>Elsinoe</taxon>
    </lineage>
</organism>
<dbReference type="Proteomes" id="UP000809789">
    <property type="component" value="Unassembled WGS sequence"/>
</dbReference>
<evidence type="ECO:0000256" key="1">
    <source>
        <dbReference type="SAM" id="MobiDB-lite"/>
    </source>
</evidence>